<evidence type="ECO:0000313" key="14">
    <source>
        <dbReference type="EMBL" id="KZT23349.1"/>
    </source>
</evidence>
<dbReference type="SUPFAM" id="SSF48264">
    <property type="entry name" value="Cytochrome P450"/>
    <property type="match status" value="1"/>
</dbReference>
<keyword evidence="10 13" id="KW-0408">Iron</keyword>
<evidence type="ECO:0000256" key="3">
    <source>
        <dbReference type="ARBA" id="ARBA00005179"/>
    </source>
</evidence>
<evidence type="ECO:0000256" key="13">
    <source>
        <dbReference type="PIRSR" id="PIRSR602401-1"/>
    </source>
</evidence>
<dbReference type="InterPro" id="IPR001128">
    <property type="entry name" value="Cyt_P450"/>
</dbReference>
<evidence type="ECO:0000256" key="4">
    <source>
        <dbReference type="ARBA" id="ARBA00010617"/>
    </source>
</evidence>
<evidence type="ECO:0000256" key="5">
    <source>
        <dbReference type="ARBA" id="ARBA00022617"/>
    </source>
</evidence>
<dbReference type="PANTHER" id="PTHR46300:SF2">
    <property type="entry name" value="CYTOCHROME P450 MONOOXYGENASE ALNH-RELATED"/>
    <property type="match status" value="1"/>
</dbReference>
<keyword evidence="15" id="KW-1185">Reference proteome</keyword>
<evidence type="ECO:0000256" key="6">
    <source>
        <dbReference type="ARBA" id="ARBA00022692"/>
    </source>
</evidence>
<dbReference type="EMBL" id="KV425586">
    <property type="protein sequence ID" value="KZT23349.1"/>
    <property type="molecule type" value="Genomic_DNA"/>
</dbReference>
<dbReference type="InterPro" id="IPR036396">
    <property type="entry name" value="Cyt_P450_sf"/>
</dbReference>
<evidence type="ECO:0000256" key="8">
    <source>
        <dbReference type="ARBA" id="ARBA00022989"/>
    </source>
</evidence>
<comment type="subcellular location">
    <subcellularLocation>
        <location evidence="2">Membrane</location>
    </subcellularLocation>
</comment>
<dbReference type="AlphaFoldDB" id="A0A165R5V1"/>
<accession>A0A165R5V1</accession>
<evidence type="ECO:0000256" key="11">
    <source>
        <dbReference type="ARBA" id="ARBA00023033"/>
    </source>
</evidence>
<comment type="similarity">
    <text evidence="4">Belongs to the cytochrome P450 family.</text>
</comment>
<organism evidence="14 15">
    <name type="scientific">Neolentinus lepideus HHB14362 ss-1</name>
    <dbReference type="NCBI Taxonomy" id="1314782"/>
    <lineage>
        <taxon>Eukaryota</taxon>
        <taxon>Fungi</taxon>
        <taxon>Dikarya</taxon>
        <taxon>Basidiomycota</taxon>
        <taxon>Agaricomycotina</taxon>
        <taxon>Agaricomycetes</taxon>
        <taxon>Gloeophyllales</taxon>
        <taxon>Gloeophyllaceae</taxon>
        <taxon>Neolentinus</taxon>
    </lineage>
</organism>
<keyword evidence="6" id="KW-0812">Transmembrane</keyword>
<feature type="binding site" description="axial binding residue" evidence="13">
    <location>
        <position position="129"/>
    </location>
    <ligand>
        <name>heme</name>
        <dbReference type="ChEBI" id="CHEBI:30413"/>
    </ligand>
    <ligandPart>
        <name>Fe</name>
        <dbReference type="ChEBI" id="CHEBI:18248"/>
    </ligandPart>
</feature>
<evidence type="ECO:0000256" key="9">
    <source>
        <dbReference type="ARBA" id="ARBA00023002"/>
    </source>
</evidence>
<dbReference type="PRINTS" id="PR00463">
    <property type="entry name" value="EP450I"/>
</dbReference>
<keyword evidence="8" id="KW-1133">Transmembrane helix</keyword>
<proteinExistence type="inferred from homology"/>
<dbReference type="InterPro" id="IPR002401">
    <property type="entry name" value="Cyt_P450_E_grp-I"/>
</dbReference>
<dbReference type="GO" id="GO:0020037">
    <property type="term" value="F:heme binding"/>
    <property type="evidence" value="ECO:0007669"/>
    <property type="project" value="InterPro"/>
</dbReference>
<keyword evidence="11" id="KW-0503">Monooxygenase</keyword>
<reference evidence="14 15" key="1">
    <citation type="journal article" date="2016" name="Mol. Biol. Evol.">
        <title>Comparative Genomics of Early-Diverging Mushroom-Forming Fungi Provides Insights into the Origins of Lignocellulose Decay Capabilities.</title>
        <authorList>
            <person name="Nagy L.G."/>
            <person name="Riley R."/>
            <person name="Tritt A."/>
            <person name="Adam C."/>
            <person name="Daum C."/>
            <person name="Floudas D."/>
            <person name="Sun H."/>
            <person name="Yadav J.S."/>
            <person name="Pangilinan J."/>
            <person name="Larsson K.H."/>
            <person name="Matsuura K."/>
            <person name="Barry K."/>
            <person name="Labutti K."/>
            <person name="Kuo R."/>
            <person name="Ohm R.A."/>
            <person name="Bhattacharya S.S."/>
            <person name="Shirouzu T."/>
            <person name="Yoshinaga Y."/>
            <person name="Martin F.M."/>
            <person name="Grigoriev I.V."/>
            <person name="Hibbett D.S."/>
        </authorList>
    </citation>
    <scope>NUCLEOTIDE SEQUENCE [LARGE SCALE GENOMIC DNA]</scope>
    <source>
        <strain evidence="14 15">HHB14362 ss-1</strain>
    </source>
</reference>
<dbReference type="Gene3D" id="1.10.630.10">
    <property type="entry name" value="Cytochrome P450"/>
    <property type="match status" value="1"/>
</dbReference>
<dbReference type="STRING" id="1314782.A0A165R5V1"/>
<evidence type="ECO:0000256" key="2">
    <source>
        <dbReference type="ARBA" id="ARBA00004370"/>
    </source>
</evidence>
<gene>
    <name evidence="14" type="ORF">NEOLEDRAFT_1136721</name>
</gene>
<evidence type="ECO:0000256" key="10">
    <source>
        <dbReference type="ARBA" id="ARBA00023004"/>
    </source>
</evidence>
<comment type="pathway">
    <text evidence="3">Secondary metabolite biosynthesis.</text>
</comment>
<keyword evidence="9" id="KW-0560">Oxidoreductase</keyword>
<dbReference type="Proteomes" id="UP000076761">
    <property type="component" value="Unassembled WGS sequence"/>
</dbReference>
<dbReference type="GO" id="GO:0004497">
    <property type="term" value="F:monooxygenase activity"/>
    <property type="evidence" value="ECO:0007669"/>
    <property type="project" value="UniProtKB-KW"/>
</dbReference>
<keyword evidence="7 13" id="KW-0479">Metal-binding</keyword>
<keyword evidence="12" id="KW-0472">Membrane</keyword>
<protein>
    <submittedName>
        <fullName evidence="14">Cytochrome P450</fullName>
    </submittedName>
</protein>
<dbReference type="PANTHER" id="PTHR46300">
    <property type="entry name" value="P450, PUTATIVE (EUROFUNG)-RELATED-RELATED"/>
    <property type="match status" value="1"/>
</dbReference>
<dbReference type="GO" id="GO:0016705">
    <property type="term" value="F:oxidoreductase activity, acting on paired donors, with incorporation or reduction of molecular oxygen"/>
    <property type="evidence" value="ECO:0007669"/>
    <property type="project" value="InterPro"/>
</dbReference>
<dbReference type="InParanoid" id="A0A165R5V1"/>
<dbReference type="Pfam" id="PF00067">
    <property type="entry name" value="p450"/>
    <property type="match status" value="1"/>
</dbReference>
<evidence type="ECO:0000313" key="15">
    <source>
        <dbReference type="Proteomes" id="UP000076761"/>
    </source>
</evidence>
<name>A0A165R5V1_9AGAM</name>
<dbReference type="OrthoDB" id="2789670at2759"/>
<evidence type="ECO:0000256" key="12">
    <source>
        <dbReference type="ARBA" id="ARBA00023136"/>
    </source>
</evidence>
<evidence type="ECO:0000256" key="7">
    <source>
        <dbReference type="ARBA" id="ARBA00022723"/>
    </source>
</evidence>
<comment type="cofactor">
    <cofactor evidence="1 13">
        <name>heme</name>
        <dbReference type="ChEBI" id="CHEBI:30413"/>
    </cofactor>
</comment>
<dbReference type="GO" id="GO:0005506">
    <property type="term" value="F:iron ion binding"/>
    <property type="evidence" value="ECO:0007669"/>
    <property type="project" value="InterPro"/>
</dbReference>
<keyword evidence="5 13" id="KW-0349">Heme</keyword>
<sequence>MASFGLAMLLDPECQKILQVELESIVGKDRLPTFVDENRLPYLRYCVLETLHWMPVAPHGLSHASTQVDFYEDMFIPKGSIMVANQWAILHDENMYPEPMKFWPERWDGRFPQARDSRLYAFGFNRRMCPGRHLAYRSVFIMAANLVSAFTLMPDEKSPLPDNVSLGTGQTFKCKFAVRSPEKAALVRSTASTIDSN</sequence>
<dbReference type="InterPro" id="IPR050364">
    <property type="entry name" value="Cytochrome_P450_fung"/>
</dbReference>
<dbReference type="GO" id="GO:0016020">
    <property type="term" value="C:membrane"/>
    <property type="evidence" value="ECO:0007669"/>
    <property type="project" value="UniProtKB-SubCell"/>
</dbReference>
<evidence type="ECO:0000256" key="1">
    <source>
        <dbReference type="ARBA" id="ARBA00001971"/>
    </source>
</evidence>